<dbReference type="CDD" id="cd01087">
    <property type="entry name" value="Prolidase"/>
    <property type="match status" value="1"/>
</dbReference>
<keyword evidence="5" id="KW-0645">Protease</keyword>
<dbReference type="Pfam" id="PF05195">
    <property type="entry name" value="AMP_N"/>
    <property type="match status" value="1"/>
</dbReference>
<reference evidence="12 13" key="1">
    <citation type="submission" date="2023-09" db="EMBL/GenBank/DDBJ databases">
        <authorList>
            <person name="Rey-Velasco X."/>
        </authorList>
    </citation>
    <scope>NUCLEOTIDE SEQUENCE [LARGE SCALE GENOMIC DNA]</scope>
    <source>
        <strain evidence="12 13">P117</strain>
    </source>
</reference>
<comment type="caution">
    <text evidence="12">The sequence shown here is derived from an EMBL/GenBank/DDBJ whole genome shotgun (WGS) entry which is preliminary data.</text>
</comment>
<evidence type="ECO:0000256" key="5">
    <source>
        <dbReference type="ARBA" id="ARBA00022670"/>
    </source>
</evidence>
<evidence type="ECO:0000256" key="1">
    <source>
        <dbReference type="ARBA" id="ARBA00001424"/>
    </source>
</evidence>
<dbReference type="Gene3D" id="3.90.230.10">
    <property type="entry name" value="Creatinase/methionine aminopeptidase superfamily"/>
    <property type="match status" value="1"/>
</dbReference>
<dbReference type="InterPro" id="IPR029149">
    <property type="entry name" value="Creatin/AminoP/Spt16_N"/>
</dbReference>
<dbReference type="PANTHER" id="PTHR43226:SF4">
    <property type="entry name" value="XAA-PRO AMINOPEPTIDASE 3"/>
    <property type="match status" value="1"/>
</dbReference>
<comment type="cofactor">
    <cofactor evidence="2">
        <name>Mn(2+)</name>
        <dbReference type="ChEBI" id="CHEBI:29035"/>
    </cofactor>
</comment>
<keyword evidence="12" id="KW-0031">Aminopeptidase</keyword>
<keyword evidence="13" id="KW-1185">Reference proteome</keyword>
<dbReference type="PANTHER" id="PTHR43226">
    <property type="entry name" value="XAA-PRO AMINOPEPTIDASE 3"/>
    <property type="match status" value="1"/>
</dbReference>
<protein>
    <recommendedName>
        <fullName evidence="4">Xaa-Pro aminopeptidase</fullName>
        <ecNumber evidence="4">3.4.11.9</ecNumber>
    </recommendedName>
</protein>
<dbReference type="NCBIfam" id="NF008131">
    <property type="entry name" value="PRK10879.1"/>
    <property type="match status" value="1"/>
</dbReference>
<organism evidence="12 13">
    <name type="scientific">Glaciecola petra</name>
    <dbReference type="NCBI Taxonomy" id="3075602"/>
    <lineage>
        <taxon>Bacteria</taxon>
        <taxon>Pseudomonadati</taxon>
        <taxon>Pseudomonadota</taxon>
        <taxon>Gammaproteobacteria</taxon>
        <taxon>Alteromonadales</taxon>
        <taxon>Alteromonadaceae</taxon>
        <taxon>Glaciecola</taxon>
    </lineage>
</organism>
<evidence type="ECO:0000256" key="8">
    <source>
        <dbReference type="ARBA" id="ARBA00023049"/>
    </source>
</evidence>
<evidence type="ECO:0000256" key="4">
    <source>
        <dbReference type="ARBA" id="ARBA00012574"/>
    </source>
</evidence>
<dbReference type="SUPFAM" id="SSF55920">
    <property type="entry name" value="Creatinase/aminopeptidase"/>
    <property type="match status" value="1"/>
</dbReference>
<dbReference type="SUPFAM" id="SSF53092">
    <property type="entry name" value="Creatinase/prolidase N-terminal domain"/>
    <property type="match status" value="1"/>
</dbReference>
<evidence type="ECO:0000259" key="11">
    <source>
        <dbReference type="SMART" id="SM01011"/>
    </source>
</evidence>
<name>A0ABU2ZLM8_9ALTE</name>
<accession>A0ABU2ZLM8</accession>
<comment type="similarity">
    <text evidence="3 10">Belongs to the peptidase M24B family.</text>
</comment>
<comment type="catalytic activity">
    <reaction evidence="1">
        <text>Release of any N-terminal amino acid, including proline, that is linked to proline, even from a dipeptide or tripeptide.</text>
        <dbReference type="EC" id="3.4.11.9"/>
    </reaction>
</comment>
<dbReference type="Pfam" id="PF00557">
    <property type="entry name" value="Peptidase_M24"/>
    <property type="match status" value="1"/>
</dbReference>
<keyword evidence="7 12" id="KW-0378">Hydrolase</keyword>
<dbReference type="SMART" id="SM01011">
    <property type="entry name" value="AMP_N"/>
    <property type="match status" value="1"/>
</dbReference>
<dbReference type="InterPro" id="IPR036005">
    <property type="entry name" value="Creatinase/aminopeptidase-like"/>
</dbReference>
<evidence type="ECO:0000256" key="6">
    <source>
        <dbReference type="ARBA" id="ARBA00022723"/>
    </source>
</evidence>
<evidence type="ECO:0000256" key="10">
    <source>
        <dbReference type="RuleBase" id="RU000590"/>
    </source>
</evidence>
<dbReference type="Gene3D" id="3.40.350.10">
    <property type="entry name" value="Creatinase/prolidase N-terminal domain"/>
    <property type="match status" value="1"/>
</dbReference>
<dbReference type="InterPro" id="IPR001131">
    <property type="entry name" value="Peptidase_M24B_aminopep-P_CS"/>
</dbReference>
<dbReference type="PROSITE" id="PS00491">
    <property type="entry name" value="PROLINE_PEPTIDASE"/>
    <property type="match status" value="1"/>
</dbReference>
<gene>
    <name evidence="12" type="primary">pepP</name>
    <name evidence="12" type="ORF">RM552_01585</name>
</gene>
<dbReference type="EC" id="3.4.11.9" evidence="4"/>
<dbReference type="InterPro" id="IPR007865">
    <property type="entry name" value="Aminopep_P_N"/>
</dbReference>
<proteinExistence type="inferred from homology"/>
<keyword evidence="6 10" id="KW-0479">Metal-binding</keyword>
<evidence type="ECO:0000256" key="3">
    <source>
        <dbReference type="ARBA" id="ARBA00008766"/>
    </source>
</evidence>
<evidence type="ECO:0000256" key="2">
    <source>
        <dbReference type="ARBA" id="ARBA00001936"/>
    </source>
</evidence>
<dbReference type="RefSeq" id="WP_311367042.1">
    <property type="nucleotide sequence ID" value="NZ_JAVRHX010000001.1"/>
</dbReference>
<dbReference type="Proteomes" id="UP001253545">
    <property type="component" value="Unassembled WGS sequence"/>
</dbReference>
<sequence>MIELSEYQARRESLLAQMQANSLAIIPAAQEVTRSRDTDYIFRQNSDFYYLTGFVEPDAFLLLSNAGNFPDSVSSIIFVRPSDPEAEIWHGRRIGVSNAPSTLGLDMAYSVDDLDELLPEFINGHQALYYTLNENQQADDSVQLALSICKNAPKQSMQAPSSIVDVNAIIHAMRLIKSESEIALMQKSAEISCIAHQQAMEICKPGMYEYQLEATILHQFAMYGARQAAYTTIVGSGSNACILHYTENTQKMKSGDLVLIDAGSEYAGYAADITRTFPVNGKFSPAQADIYLLVLKTQLACIDFLKPGVTIAQAMQLAVELITEGLIGLGILKGDVASNIKANAHREFFMHGLGHYLGLDVHDVGDYKASNKDIALSEGMVMTVEPGVYVAVNADVPDKYKGIGVRIEDNIIIMDKGNHVLTEALPKSIEAIEALMQTAH</sequence>
<evidence type="ECO:0000313" key="13">
    <source>
        <dbReference type="Proteomes" id="UP001253545"/>
    </source>
</evidence>
<evidence type="ECO:0000313" key="12">
    <source>
        <dbReference type="EMBL" id="MDT0593533.1"/>
    </source>
</evidence>
<dbReference type="InterPro" id="IPR000994">
    <property type="entry name" value="Pept_M24"/>
</dbReference>
<evidence type="ECO:0000256" key="9">
    <source>
        <dbReference type="ARBA" id="ARBA00023211"/>
    </source>
</evidence>
<dbReference type="EMBL" id="JAVRHX010000001">
    <property type="protein sequence ID" value="MDT0593533.1"/>
    <property type="molecule type" value="Genomic_DNA"/>
</dbReference>
<evidence type="ECO:0000256" key="7">
    <source>
        <dbReference type="ARBA" id="ARBA00022801"/>
    </source>
</evidence>
<dbReference type="InterPro" id="IPR052433">
    <property type="entry name" value="X-Pro_dipept-like"/>
</dbReference>
<dbReference type="GO" id="GO:0004177">
    <property type="term" value="F:aminopeptidase activity"/>
    <property type="evidence" value="ECO:0007669"/>
    <property type="project" value="UniProtKB-KW"/>
</dbReference>
<keyword evidence="9" id="KW-0464">Manganese</keyword>
<keyword evidence="8" id="KW-0482">Metalloprotease</keyword>
<feature type="domain" description="Aminopeptidase P N-terminal" evidence="11">
    <location>
        <begin position="2"/>
        <end position="139"/>
    </location>
</feature>